<comment type="caution">
    <text evidence="10">The sequence shown here is derived from an EMBL/GenBank/DDBJ whole genome shotgun (WGS) entry which is preliminary data.</text>
</comment>
<evidence type="ECO:0000256" key="4">
    <source>
        <dbReference type="ARBA" id="ARBA00022786"/>
    </source>
</evidence>
<evidence type="ECO:0000256" key="6">
    <source>
        <dbReference type="PROSITE-ProRule" id="PRU00175"/>
    </source>
</evidence>
<dbReference type="PANTHER" id="PTHR15067">
    <property type="entry name" value="E3 UBIQUITIN-PROTEIN LIGASE RNF8"/>
    <property type="match status" value="1"/>
</dbReference>
<evidence type="ECO:0000256" key="1">
    <source>
        <dbReference type="ARBA" id="ARBA00022679"/>
    </source>
</evidence>
<dbReference type="SMART" id="SM00184">
    <property type="entry name" value="RING"/>
    <property type="match status" value="1"/>
</dbReference>
<evidence type="ECO:0000256" key="7">
    <source>
        <dbReference type="SAM" id="Coils"/>
    </source>
</evidence>
<dbReference type="InterPro" id="IPR013083">
    <property type="entry name" value="Znf_RING/FYVE/PHD"/>
</dbReference>
<feature type="coiled-coil region" evidence="7">
    <location>
        <begin position="97"/>
        <end position="131"/>
    </location>
</feature>
<sequence length="251" mass="29606">MNPNNPVEQFYYRNPCQFSNKCRREKPSYSKDFPTLTSEFATSSNHQQENGNVQQTLTNEPTSSHTDSNLTENVEIQPQKSINKLQEQDPMILTSENKKLVKKVNSLENSVNTLRKQLKREENKNANLVNDFNHKRLYDEDYKCLICLEVFIKPKLLNCSHMFCEWCIDKWLVNNNQCPTCRVTIENVAYCLNMDNFIKRMVEQMPNKAKIEFKKTEKERAKDKPQCLKQRAERERHDIIRITLNGRPTLV</sequence>
<evidence type="ECO:0000256" key="2">
    <source>
        <dbReference type="ARBA" id="ARBA00022723"/>
    </source>
</evidence>
<accession>A0A6G0T0V7</accession>
<evidence type="ECO:0000256" key="8">
    <source>
        <dbReference type="SAM" id="MobiDB-lite"/>
    </source>
</evidence>
<dbReference type="InterPro" id="IPR017907">
    <property type="entry name" value="Znf_RING_CS"/>
</dbReference>
<dbReference type="Proteomes" id="UP000475862">
    <property type="component" value="Unassembled WGS sequence"/>
</dbReference>
<dbReference type="Pfam" id="PF13923">
    <property type="entry name" value="zf-C3HC4_2"/>
    <property type="match status" value="1"/>
</dbReference>
<dbReference type="GO" id="GO:0006511">
    <property type="term" value="P:ubiquitin-dependent protein catabolic process"/>
    <property type="evidence" value="ECO:0007669"/>
    <property type="project" value="TreeGrafter"/>
</dbReference>
<dbReference type="GO" id="GO:0035861">
    <property type="term" value="C:site of double-strand break"/>
    <property type="evidence" value="ECO:0007669"/>
    <property type="project" value="TreeGrafter"/>
</dbReference>
<dbReference type="OrthoDB" id="5330228at2759"/>
<feature type="region of interest" description="Disordered" evidence="8">
    <location>
        <begin position="42"/>
        <end position="68"/>
    </location>
</feature>
<dbReference type="PANTHER" id="PTHR15067:SF4">
    <property type="entry name" value="E3 UBIQUITIN-PROTEIN LIGASE RNF8"/>
    <property type="match status" value="1"/>
</dbReference>
<dbReference type="Gene3D" id="3.30.40.10">
    <property type="entry name" value="Zinc/RING finger domain, C3HC4 (zinc finger)"/>
    <property type="match status" value="1"/>
</dbReference>
<dbReference type="AlphaFoldDB" id="A0A6G0T0V7"/>
<dbReference type="PROSITE" id="PS00518">
    <property type="entry name" value="ZF_RING_1"/>
    <property type="match status" value="1"/>
</dbReference>
<feature type="domain" description="RING-type" evidence="9">
    <location>
        <begin position="144"/>
        <end position="182"/>
    </location>
</feature>
<evidence type="ECO:0000256" key="5">
    <source>
        <dbReference type="ARBA" id="ARBA00022833"/>
    </source>
</evidence>
<name>A0A6G0T0V7_APHGL</name>
<dbReference type="GO" id="GO:0005634">
    <property type="term" value="C:nucleus"/>
    <property type="evidence" value="ECO:0007669"/>
    <property type="project" value="TreeGrafter"/>
</dbReference>
<keyword evidence="11" id="KW-1185">Reference proteome</keyword>
<evidence type="ECO:0000313" key="10">
    <source>
        <dbReference type="EMBL" id="KAE9524209.1"/>
    </source>
</evidence>
<dbReference type="GO" id="GO:0005829">
    <property type="term" value="C:cytosol"/>
    <property type="evidence" value="ECO:0007669"/>
    <property type="project" value="TreeGrafter"/>
</dbReference>
<dbReference type="InterPro" id="IPR001841">
    <property type="entry name" value="Znf_RING"/>
</dbReference>
<reference evidence="10 11" key="1">
    <citation type="submission" date="2019-08" db="EMBL/GenBank/DDBJ databases">
        <title>The genome of the soybean aphid Biotype 1, its phylome, world population structure and adaptation to the North American continent.</title>
        <authorList>
            <person name="Giordano R."/>
            <person name="Donthu R.K."/>
            <person name="Hernandez A.G."/>
            <person name="Wright C.L."/>
            <person name="Zimin A.V."/>
        </authorList>
    </citation>
    <scope>NUCLEOTIDE SEQUENCE [LARGE SCALE GENOMIC DNA]</scope>
    <source>
        <tissue evidence="10">Whole aphids</tissue>
    </source>
</reference>
<dbReference type="PROSITE" id="PS50089">
    <property type="entry name" value="ZF_RING_2"/>
    <property type="match status" value="1"/>
</dbReference>
<dbReference type="GO" id="GO:0070936">
    <property type="term" value="P:protein K48-linked ubiquitination"/>
    <property type="evidence" value="ECO:0007669"/>
    <property type="project" value="TreeGrafter"/>
</dbReference>
<proteinExistence type="predicted"/>
<dbReference type="GO" id="GO:0006302">
    <property type="term" value="P:double-strand break repair"/>
    <property type="evidence" value="ECO:0007669"/>
    <property type="project" value="TreeGrafter"/>
</dbReference>
<evidence type="ECO:0000259" key="9">
    <source>
        <dbReference type="PROSITE" id="PS50089"/>
    </source>
</evidence>
<dbReference type="SUPFAM" id="SSF57850">
    <property type="entry name" value="RING/U-box"/>
    <property type="match status" value="1"/>
</dbReference>
<evidence type="ECO:0000256" key="3">
    <source>
        <dbReference type="ARBA" id="ARBA00022771"/>
    </source>
</evidence>
<keyword evidence="7" id="KW-0175">Coiled coil</keyword>
<keyword evidence="1" id="KW-0808">Transferase</keyword>
<evidence type="ECO:0000313" key="11">
    <source>
        <dbReference type="Proteomes" id="UP000475862"/>
    </source>
</evidence>
<dbReference type="EMBL" id="VYZN01000070">
    <property type="protein sequence ID" value="KAE9524209.1"/>
    <property type="molecule type" value="Genomic_DNA"/>
</dbReference>
<dbReference type="GO" id="GO:0042393">
    <property type="term" value="F:histone binding"/>
    <property type="evidence" value="ECO:0007669"/>
    <property type="project" value="TreeGrafter"/>
</dbReference>
<gene>
    <name evidence="10" type="ORF">AGLY_015248</name>
</gene>
<protein>
    <recommendedName>
        <fullName evidence="9">RING-type domain-containing protein</fullName>
    </recommendedName>
</protein>
<keyword evidence="2" id="KW-0479">Metal-binding</keyword>
<keyword evidence="3 6" id="KW-0863">Zinc-finger</keyword>
<organism evidence="10 11">
    <name type="scientific">Aphis glycines</name>
    <name type="common">Soybean aphid</name>
    <dbReference type="NCBI Taxonomy" id="307491"/>
    <lineage>
        <taxon>Eukaryota</taxon>
        <taxon>Metazoa</taxon>
        <taxon>Ecdysozoa</taxon>
        <taxon>Arthropoda</taxon>
        <taxon>Hexapoda</taxon>
        <taxon>Insecta</taxon>
        <taxon>Pterygota</taxon>
        <taxon>Neoptera</taxon>
        <taxon>Paraneoptera</taxon>
        <taxon>Hemiptera</taxon>
        <taxon>Sternorrhyncha</taxon>
        <taxon>Aphidomorpha</taxon>
        <taxon>Aphidoidea</taxon>
        <taxon>Aphididae</taxon>
        <taxon>Aphidini</taxon>
        <taxon>Aphis</taxon>
        <taxon>Aphis</taxon>
    </lineage>
</organism>
<keyword evidence="5" id="KW-0862">Zinc</keyword>
<dbReference type="GO" id="GO:0000151">
    <property type="term" value="C:ubiquitin ligase complex"/>
    <property type="evidence" value="ECO:0007669"/>
    <property type="project" value="TreeGrafter"/>
</dbReference>
<dbReference type="GO" id="GO:0008270">
    <property type="term" value="F:zinc ion binding"/>
    <property type="evidence" value="ECO:0007669"/>
    <property type="project" value="UniProtKB-KW"/>
</dbReference>
<dbReference type="GO" id="GO:0061630">
    <property type="term" value="F:ubiquitin protein ligase activity"/>
    <property type="evidence" value="ECO:0007669"/>
    <property type="project" value="TreeGrafter"/>
</dbReference>
<keyword evidence="4" id="KW-0833">Ubl conjugation pathway</keyword>